<dbReference type="AlphaFoldDB" id="A0A6N6RMK8"/>
<dbReference type="InterPro" id="IPR020846">
    <property type="entry name" value="MFS_dom"/>
</dbReference>
<evidence type="ECO:0000256" key="1">
    <source>
        <dbReference type="ARBA" id="ARBA00003279"/>
    </source>
</evidence>
<accession>A0A6N6RMK8</accession>
<keyword evidence="5" id="KW-1003">Cell membrane</keyword>
<evidence type="ECO:0000256" key="3">
    <source>
        <dbReference type="ARBA" id="ARBA00007520"/>
    </source>
</evidence>
<feature type="transmembrane region" description="Helical" evidence="9">
    <location>
        <begin position="278"/>
        <end position="296"/>
    </location>
</feature>
<dbReference type="PROSITE" id="PS00216">
    <property type="entry name" value="SUGAR_TRANSPORT_1"/>
    <property type="match status" value="1"/>
</dbReference>
<evidence type="ECO:0000313" key="12">
    <source>
        <dbReference type="Proteomes" id="UP000468650"/>
    </source>
</evidence>
<evidence type="ECO:0000256" key="5">
    <source>
        <dbReference type="ARBA" id="ARBA00022475"/>
    </source>
</evidence>
<dbReference type="PRINTS" id="PR01035">
    <property type="entry name" value="TCRTETA"/>
</dbReference>
<dbReference type="Pfam" id="PF07690">
    <property type="entry name" value="MFS_1"/>
    <property type="match status" value="1"/>
</dbReference>
<keyword evidence="12" id="KW-1185">Reference proteome</keyword>
<evidence type="ECO:0000256" key="2">
    <source>
        <dbReference type="ARBA" id="ARBA00004651"/>
    </source>
</evidence>
<dbReference type="SUPFAM" id="SSF103473">
    <property type="entry name" value="MFS general substrate transporter"/>
    <property type="match status" value="1"/>
</dbReference>
<keyword evidence="8 9" id="KW-0472">Membrane</keyword>
<keyword evidence="6 9" id="KW-0812">Transmembrane</keyword>
<dbReference type="InterPro" id="IPR005829">
    <property type="entry name" value="Sugar_transporter_CS"/>
</dbReference>
<keyword evidence="4" id="KW-0813">Transport</keyword>
<evidence type="ECO:0000256" key="8">
    <source>
        <dbReference type="ARBA" id="ARBA00023136"/>
    </source>
</evidence>
<feature type="transmembrane region" description="Helical" evidence="9">
    <location>
        <begin position="302"/>
        <end position="327"/>
    </location>
</feature>
<feature type="transmembrane region" description="Helical" evidence="9">
    <location>
        <begin position="210"/>
        <end position="236"/>
    </location>
</feature>
<feature type="domain" description="Major facilitator superfamily (MFS) profile" evidence="10">
    <location>
        <begin position="6"/>
        <end position="392"/>
    </location>
</feature>
<dbReference type="InterPro" id="IPR011701">
    <property type="entry name" value="MFS"/>
</dbReference>
<dbReference type="RefSeq" id="WP_151666381.1">
    <property type="nucleotide sequence ID" value="NZ_WBVO01000001.1"/>
</dbReference>
<keyword evidence="7 9" id="KW-1133">Transmembrane helix</keyword>
<name>A0A6N6RMK8_9FLAO</name>
<evidence type="ECO:0000256" key="7">
    <source>
        <dbReference type="ARBA" id="ARBA00022989"/>
    </source>
</evidence>
<dbReference type="Proteomes" id="UP000468650">
    <property type="component" value="Unassembled WGS sequence"/>
</dbReference>
<dbReference type="GO" id="GO:0022857">
    <property type="term" value="F:transmembrane transporter activity"/>
    <property type="evidence" value="ECO:0007669"/>
    <property type="project" value="InterPro"/>
</dbReference>
<dbReference type="OrthoDB" id="9793283at2"/>
<comment type="caution">
    <text evidence="11">The sequence shown here is derived from an EMBL/GenBank/DDBJ whole genome shotgun (WGS) entry which is preliminary data.</text>
</comment>
<comment type="similarity">
    <text evidence="3">Belongs to the major facilitator superfamily. TCR/Tet family.</text>
</comment>
<dbReference type="CDD" id="cd17330">
    <property type="entry name" value="MFS_SLC46_TetA_like"/>
    <property type="match status" value="1"/>
</dbReference>
<feature type="transmembrane region" description="Helical" evidence="9">
    <location>
        <begin position="248"/>
        <end position="269"/>
    </location>
</feature>
<evidence type="ECO:0000256" key="6">
    <source>
        <dbReference type="ARBA" id="ARBA00022692"/>
    </source>
</evidence>
<feature type="transmembrane region" description="Helical" evidence="9">
    <location>
        <begin position="130"/>
        <end position="152"/>
    </location>
</feature>
<dbReference type="Gene3D" id="1.20.1250.20">
    <property type="entry name" value="MFS general substrate transporter like domains"/>
    <property type="match status" value="1"/>
</dbReference>
<organism evidence="11 12">
    <name type="scientific">Phaeocystidibacter luteus</name>
    <dbReference type="NCBI Taxonomy" id="911197"/>
    <lineage>
        <taxon>Bacteria</taxon>
        <taxon>Pseudomonadati</taxon>
        <taxon>Bacteroidota</taxon>
        <taxon>Flavobacteriia</taxon>
        <taxon>Flavobacteriales</taxon>
        <taxon>Phaeocystidibacteraceae</taxon>
        <taxon>Phaeocystidibacter</taxon>
    </lineage>
</organism>
<evidence type="ECO:0000313" key="11">
    <source>
        <dbReference type="EMBL" id="KAB2814803.1"/>
    </source>
</evidence>
<gene>
    <name evidence="11" type="ORF">F8C67_03380</name>
</gene>
<comment type="subcellular location">
    <subcellularLocation>
        <location evidence="2">Cell membrane</location>
        <topology evidence="2">Multi-pass membrane protein</topology>
    </subcellularLocation>
</comment>
<dbReference type="PROSITE" id="PS50850">
    <property type="entry name" value="MFS"/>
    <property type="match status" value="1"/>
</dbReference>
<proteinExistence type="inferred from homology"/>
<evidence type="ECO:0000256" key="4">
    <source>
        <dbReference type="ARBA" id="ARBA00022448"/>
    </source>
</evidence>
<feature type="transmembrane region" description="Helical" evidence="9">
    <location>
        <begin position="7"/>
        <end position="29"/>
    </location>
</feature>
<protein>
    <submittedName>
        <fullName evidence="11">MFS transporter</fullName>
    </submittedName>
</protein>
<sequence>MFKNKGILIIILTVFVDLIGVGLIIPILPVYAENQLELSESLIGIIIGIFSLMQFLFAPLLGGLSDRIGRRPVIVITATITGISYLVFSQATTLLLLLVARGLGGIGGANIGVAQAYISDVVAPENRKRAFAYIGAAFGLGFVIGPFLGGVIYESLGFSWVGYIAAGISFANVLLAWRFLKEPENVKRDVNRPLFKNPIMEIIRASRTRAIGGLMLITFVFMSAFAMMQAMAALLWENIYNLTEKEVGYMFAFIGSVAFIIQGGFIGWFQKRLSDKRLLVYGIILVGVGLSGLSLVPEEYFIPYEFFFIICMSLGMAFFTPTMSSLLSTLSSSSEQGTILSVNQGVSSLARVVGPFVGGLLYEIHYQTPFVSGGITMAFIALATFFFLSGVKEKSHAE</sequence>
<dbReference type="PANTHER" id="PTHR43414">
    <property type="entry name" value="MULTIDRUG RESISTANCE PROTEIN MDTG"/>
    <property type="match status" value="1"/>
</dbReference>
<dbReference type="GO" id="GO:0005886">
    <property type="term" value="C:plasma membrane"/>
    <property type="evidence" value="ECO:0007669"/>
    <property type="project" value="UniProtKB-SubCell"/>
</dbReference>
<feature type="transmembrane region" description="Helical" evidence="9">
    <location>
        <begin position="370"/>
        <end position="391"/>
    </location>
</feature>
<feature type="transmembrane region" description="Helical" evidence="9">
    <location>
        <begin position="73"/>
        <end position="88"/>
    </location>
</feature>
<dbReference type="EMBL" id="WBVO01000001">
    <property type="protein sequence ID" value="KAB2814803.1"/>
    <property type="molecule type" value="Genomic_DNA"/>
</dbReference>
<feature type="transmembrane region" description="Helical" evidence="9">
    <location>
        <begin position="41"/>
        <end position="61"/>
    </location>
</feature>
<comment type="function">
    <text evidence="1">Resistance to tetracycline by an active tetracycline efflux. This is an energy-dependent process that decreases the accumulation of the antibiotic in whole cells. This protein functions as a metal-tetracycline/H(+) antiporter.</text>
</comment>
<dbReference type="PANTHER" id="PTHR43414:SF6">
    <property type="entry name" value="MULTIDRUG RESISTANCE PROTEIN MDTG"/>
    <property type="match status" value="1"/>
</dbReference>
<feature type="transmembrane region" description="Helical" evidence="9">
    <location>
        <begin position="158"/>
        <end position="180"/>
    </location>
</feature>
<evidence type="ECO:0000259" key="10">
    <source>
        <dbReference type="PROSITE" id="PS50850"/>
    </source>
</evidence>
<reference evidence="11 12" key="1">
    <citation type="submission" date="2019-09" db="EMBL/GenBank/DDBJ databases">
        <title>Genomes of family Cryomorphaceae.</title>
        <authorList>
            <person name="Bowman J.P."/>
        </authorList>
    </citation>
    <scope>NUCLEOTIDE SEQUENCE [LARGE SCALE GENOMIC DNA]</scope>
    <source>
        <strain evidence="11 12">LMG 25704</strain>
    </source>
</reference>
<dbReference type="InterPro" id="IPR036259">
    <property type="entry name" value="MFS_trans_sf"/>
</dbReference>
<evidence type="ECO:0000256" key="9">
    <source>
        <dbReference type="SAM" id="Phobius"/>
    </source>
</evidence>
<feature type="transmembrane region" description="Helical" evidence="9">
    <location>
        <begin position="94"/>
        <end position="118"/>
    </location>
</feature>
<dbReference type="InterPro" id="IPR001958">
    <property type="entry name" value="Tet-R_TetA/multi-R_MdtG-like"/>
</dbReference>